<dbReference type="Gene3D" id="3.90.550.10">
    <property type="entry name" value="Spore Coat Polysaccharide Biosynthesis Protein SpsA, Chain A"/>
    <property type="match status" value="1"/>
</dbReference>
<dbReference type="AlphaFoldDB" id="A0A1K1LCG8"/>
<reference evidence="2" key="1">
    <citation type="submission" date="2016-10" db="EMBL/GenBank/DDBJ databases">
        <authorList>
            <person name="Wegmann U."/>
        </authorList>
    </citation>
    <scope>NUCLEOTIDE SEQUENCE [LARGE SCALE GENOMIC DNA]</scope>
</reference>
<protein>
    <submittedName>
        <fullName evidence="1">Molybdopterin-guanine dinucleotide biosynthesis protein MobA</fullName>
    </submittedName>
</protein>
<organism evidence="1 2">
    <name type="scientific">Desulfovibrio piger</name>
    <dbReference type="NCBI Taxonomy" id="901"/>
    <lineage>
        <taxon>Bacteria</taxon>
        <taxon>Pseudomonadati</taxon>
        <taxon>Thermodesulfobacteriota</taxon>
        <taxon>Desulfovibrionia</taxon>
        <taxon>Desulfovibrionales</taxon>
        <taxon>Desulfovibrionaceae</taxon>
        <taxon>Desulfovibrio</taxon>
    </lineage>
</organism>
<evidence type="ECO:0000313" key="1">
    <source>
        <dbReference type="EMBL" id="SFV72436.1"/>
    </source>
</evidence>
<proteinExistence type="predicted"/>
<accession>A0A1K1LCG8</accession>
<sequence length="114" mass="12498">MPFMHTAMLRRLVTAAAASPPEALMTAFMAPNGWTESLAAIYRVEAVPFLEAAAAQGRLKMREAVPPERQRFEPYGAEDARVFFNLNTPQDLQRAAAHPAGSMAQAGREICRNP</sequence>
<dbReference type="EMBL" id="LT630450">
    <property type="protein sequence ID" value="SFV72436.1"/>
    <property type="molecule type" value="Genomic_DNA"/>
</dbReference>
<dbReference type="Proteomes" id="UP000186323">
    <property type="component" value="Chromosome I"/>
</dbReference>
<dbReference type="InterPro" id="IPR029044">
    <property type="entry name" value="Nucleotide-diphossugar_trans"/>
</dbReference>
<dbReference type="SUPFAM" id="SSF53448">
    <property type="entry name" value="Nucleotide-diphospho-sugar transferases"/>
    <property type="match status" value="1"/>
</dbReference>
<keyword evidence="2" id="KW-1185">Reference proteome</keyword>
<dbReference type="KEGG" id="dpg:DESPIGER_0548"/>
<evidence type="ECO:0000313" key="2">
    <source>
        <dbReference type="Proteomes" id="UP000186323"/>
    </source>
</evidence>
<gene>
    <name evidence="1" type="ORF">DESPIGER_0548</name>
</gene>
<name>A0A1K1LCG8_9BACT</name>